<accession>A0ABQ2JLE1</accession>
<dbReference type="EMBL" id="BMOR01000045">
    <property type="protein sequence ID" value="GGN47837.1"/>
    <property type="molecule type" value="Genomic_DNA"/>
</dbReference>
<feature type="region of interest" description="Disordered" evidence="1">
    <location>
        <begin position="36"/>
        <end position="55"/>
    </location>
</feature>
<evidence type="ECO:0000313" key="3">
    <source>
        <dbReference type="Proteomes" id="UP000645517"/>
    </source>
</evidence>
<dbReference type="RefSeq" id="WP_188846607.1">
    <property type="nucleotide sequence ID" value="NZ_BMOR01000045.1"/>
</dbReference>
<evidence type="ECO:0000256" key="1">
    <source>
        <dbReference type="SAM" id="MobiDB-lite"/>
    </source>
</evidence>
<feature type="compositionally biased region" description="Polar residues" evidence="1">
    <location>
        <begin position="42"/>
        <end position="55"/>
    </location>
</feature>
<reference evidence="3" key="1">
    <citation type="journal article" date="2019" name="Int. J. Syst. Evol. Microbiol.">
        <title>The Global Catalogue of Microorganisms (GCM) 10K type strain sequencing project: providing services to taxonomists for standard genome sequencing and annotation.</title>
        <authorList>
            <consortium name="The Broad Institute Genomics Platform"/>
            <consortium name="The Broad Institute Genome Sequencing Center for Infectious Disease"/>
            <person name="Wu L."/>
            <person name="Ma J."/>
        </authorList>
    </citation>
    <scope>NUCLEOTIDE SEQUENCE [LARGE SCALE GENOMIC DNA]</scope>
    <source>
        <strain evidence="3">JCM 16918</strain>
    </source>
</reference>
<gene>
    <name evidence="2" type="ORF">GCM10010842_39710</name>
</gene>
<evidence type="ECO:0000313" key="2">
    <source>
        <dbReference type="EMBL" id="GGN47837.1"/>
    </source>
</evidence>
<proteinExistence type="predicted"/>
<dbReference type="Proteomes" id="UP000645517">
    <property type="component" value="Unassembled WGS sequence"/>
</dbReference>
<keyword evidence="3" id="KW-1185">Reference proteome</keyword>
<sequence length="55" mass="6086">MNDEATTDDLVLLVLHDSGSLRGGLTDEVQVRLTSDPPFQSVAEQNPTDSWRTTR</sequence>
<name>A0ABQ2JLE1_9DEIO</name>
<comment type="caution">
    <text evidence="2">The sequence shown here is derived from an EMBL/GenBank/DDBJ whole genome shotgun (WGS) entry which is preliminary data.</text>
</comment>
<protein>
    <submittedName>
        <fullName evidence="2">Uncharacterized protein</fullName>
    </submittedName>
</protein>
<organism evidence="2 3">
    <name type="scientific">Deinococcus daejeonensis</name>
    <dbReference type="NCBI Taxonomy" id="1007098"/>
    <lineage>
        <taxon>Bacteria</taxon>
        <taxon>Thermotogati</taxon>
        <taxon>Deinococcota</taxon>
        <taxon>Deinococci</taxon>
        <taxon>Deinococcales</taxon>
        <taxon>Deinococcaceae</taxon>
        <taxon>Deinococcus</taxon>
    </lineage>
</organism>